<proteinExistence type="predicted"/>
<evidence type="ECO:0000313" key="3">
    <source>
        <dbReference type="Proteomes" id="UP000037179"/>
    </source>
</evidence>
<gene>
    <name evidence="2" type="ORF">NSK11_contig00026-0013</name>
</gene>
<dbReference type="Pfam" id="PF11695">
    <property type="entry name" value="DUF3291"/>
    <property type="match status" value="1"/>
</dbReference>
<dbReference type="EMBL" id="BBYQ01000026">
    <property type="protein sequence ID" value="GAP28017.1"/>
    <property type="molecule type" value="Genomic_DNA"/>
</dbReference>
<reference evidence="2 3" key="2">
    <citation type="journal article" date="2016" name="Genome Announc.">
        <title>Draft Genome Sequence of Erythromycin- and Oxytetracycline-Sensitive Nocardia seriolae Strain U-1 (NBRC 110359).</title>
        <authorList>
            <person name="Imajoh M."/>
            <person name="Sukeda M."/>
            <person name="Shimizu M."/>
            <person name="Yamane J."/>
            <person name="Ohnishi K."/>
            <person name="Oshima S."/>
        </authorList>
    </citation>
    <scope>NUCLEOTIDE SEQUENCE [LARGE SCALE GENOMIC DNA]</scope>
    <source>
        <strain evidence="2 3">U-1</strain>
    </source>
</reference>
<protein>
    <recommendedName>
        <fullName evidence="1">DUF3291 domain-containing protein</fullName>
    </recommendedName>
</protein>
<dbReference type="InterPro" id="IPR021708">
    <property type="entry name" value="DUF3291"/>
</dbReference>
<evidence type="ECO:0000313" key="2">
    <source>
        <dbReference type="EMBL" id="GAP28017.1"/>
    </source>
</evidence>
<accession>A0ABC9YRE7</accession>
<name>A0ABC9YRE7_9NOCA</name>
<feature type="domain" description="DUF3291" evidence="1">
    <location>
        <begin position="10"/>
        <end position="45"/>
    </location>
</feature>
<sequence>MTSYSRFMHLAQLNIGRLVAAEGDPRVADFYAALDEINALAETSPASSGAWWTVTPTTPPACAPTGTIRTCS</sequence>
<dbReference type="AlphaFoldDB" id="A0ABC9YRE7"/>
<organism evidence="2 3">
    <name type="scientific">Nocardia seriolae</name>
    <dbReference type="NCBI Taxonomy" id="37332"/>
    <lineage>
        <taxon>Bacteria</taxon>
        <taxon>Bacillati</taxon>
        <taxon>Actinomycetota</taxon>
        <taxon>Actinomycetes</taxon>
        <taxon>Mycobacteriales</taxon>
        <taxon>Nocardiaceae</taxon>
        <taxon>Nocardia</taxon>
    </lineage>
</organism>
<evidence type="ECO:0000259" key="1">
    <source>
        <dbReference type="Pfam" id="PF11695"/>
    </source>
</evidence>
<reference evidence="3" key="1">
    <citation type="submission" date="2015-07" db="EMBL/GenBank/DDBJ databases">
        <title>Nocardia seriolae U-1 whole genome shotgun sequence.</title>
        <authorList>
            <person name="Imajoh M."/>
            <person name="Fukumoto Y."/>
            <person name="Sukeda M."/>
            <person name="Yamane J."/>
            <person name="Yamasaki K."/>
            <person name="Shimizu M."/>
            <person name="Ohnishi K."/>
            <person name="Oshima S."/>
        </authorList>
    </citation>
    <scope>NUCLEOTIDE SEQUENCE [LARGE SCALE GENOMIC DNA]</scope>
    <source>
        <strain evidence="3">U-1</strain>
    </source>
</reference>
<keyword evidence="3" id="KW-1185">Reference proteome</keyword>
<comment type="caution">
    <text evidence="2">The sequence shown here is derived from an EMBL/GenBank/DDBJ whole genome shotgun (WGS) entry which is preliminary data.</text>
</comment>
<dbReference type="Proteomes" id="UP000037179">
    <property type="component" value="Unassembled WGS sequence"/>
</dbReference>